<dbReference type="InterPro" id="IPR053967">
    <property type="entry name" value="LlgE_F_G-like_D1"/>
</dbReference>
<evidence type="ECO:0000256" key="2">
    <source>
        <dbReference type="ARBA" id="ARBA00009677"/>
    </source>
</evidence>
<dbReference type="GO" id="GO:0071978">
    <property type="term" value="P:bacterial-type flagellum-dependent swarming motility"/>
    <property type="evidence" value="ECO:0007669"/>
    <property type="project" value="TreeGrafter"/>
</dbReference>
<organism evidence="8 9">
    <name type="scientific">Vibrio maritimus</name>
    <dbReference type="NCBI Taxonomy" id="990268"/>
    <lineage>
        <taxon>Bacteria</taxon>
        <taxon>Pseudomonadati</taxon>
        <taxon>Pseudomonadota</taxon>
        <taxon>Gammaproteobacteria</taxon>
        <taxon>Vibrionales</taxon>
        <taxon>Vibrionaceae</taxon>
        <taxon>Vibrio</taxon>
    </lineage>
</organism>
<dbReference type="Proteomes" id="UP000029228">
    <property type="component" value="Unassembled WGS sequence"/>
</dbReference>
<dbReference type="InterPro" id="IPR020013">
    <property type="entry name" value="Flagellar_FlgE/F/G"/>
</dbReference>
<proteinExistence type="inferred from homology"/>
<sequence length="337" mass="35662">MSFSIALSGLNASNSELNTISNNIANVSTSGFKESRTEFASVYSGSEAGGVEVVGVSQNFEKSGTVTGTGRSLDMALSGNGFFVLEDNKGQTLYTRSGIFNMNADGQIIANNGAALKGYSVDGNNNLMLGSVGTVQISTASLQAKATDSIDFVANLDARENVPTSATFDPTDSNSYNHSYTTPVFDSLGNPHTVSQYFVKTANTNEWNLYVYVDGVQADLDGSGTADASDVETVVFGNDGTLDLGAASNTLTVDGNYNIPVTLAPVASNLDINVNLASITQYGSDFVVSKNSLMAIPPETMPAFEWRTMARSTRPIPMANHSFRVRLCLLTSPLLRI</sequence>
<dbReference type="PROSITE" id="PS00588">
    <property type="entry name" value="FLAGELLA_BB_ROD"/>
    <property type="match status" value="1"/>
</dbReference>
<feature type="domain" description="Flagellar basal body rod protein N-terminal" evidence="5">
    <location>
        <begin position="5"/>
        <end position="33"/>
    </location>
</feature>
<dbReference type="AlphaFoldDB" id="A0A090RX72"/>
<dbReference type="GO" id="GO:0009425">
    <property type="term" value="C:bacterial-type flagellum basal body"/>
    <property type="evidence" value="ECO:0007669"/>
    <property type="project" value="UniProtKB-SubCell"/>
</dbReference>
<evidence type="ECO:0000256" key="3">
    <source>
        <dbReference type="ARBA" id="ARBA00023143"/>
    </source>
</evidence>
<comment type="caution">
    <text evidence="8">The sequence shown here is derived from an EMBL/GenBank/DDBJ whole genome shotgun (WGS) entry which is preliminary data.</text>
</comment>
<comment type="similarity">
    <text evidence="2 4">Belongs to the flagella basal body rod proteins family.</text>
</comment>
<comment type="function">
    <text evidence="4">A flexible structure which links the flagellar filament to the drive apparatus in the basal body.</text>
</comment>
<evidence type="ECO:0000256" key="1">
    <source>
        <dbReference type="ARBA" id="ARBA00004117"/>
    </source>
</evidence>
<dbReference type="GO" id="GO:0009424">
    <property type="term" value="C:bacterial-type flagellum hook"/>
    <property type="evidence" value="ECO:0007669"/>
    <property type="project" value="TreeGrafter"/>
</dbReference>
<keyword evidence="8" id="KW-0969">Cilium</keyword>
<dbReference type="EMBL" id="BBMR01000005">
    <property type="protein sequence ID" value="GAL19886.1"/>
    <property type="molecule type" value="Genomic_DNA"/>
</dbReference>
<keyword evidence="3 4" id="KW-0975">Bacterial flagellum</keyword>
<evidence type="ECO:0000259" key="7">
    <source>
        <dbReference type="Pfam" id="PF22692"/>
    </source>
</evidence>
<gene>
    <name evidence="8" type="ORF">JCM19235_4086</name>
</gene>
<dbReference type="InterPro" id="IPR019776">
    <property type="entry name" value="Flagellar_basal_body_rod_CS"/>
</dbReference>
<dbReference type="Pfam" id="PF00460">
    <property type="entry name" value="Flg_bb_rod"/>
    <property type="match status" value="1"/>
</dbReference>
<evidence type="ECO:0000313" key="8">
    <source>
        <dbReference type="EMBL" id="GAL19886.1"/>
    </source>
</evidence>
<keyword evidence="8" id="KW-0966">Cell projection</keyword>
<reference evidence="8 9" key="1">
    <citation type="submission" date="2014-09" db="EMBL/GenBank/DDBJ databases">
        <title>Vibrio maritimus JCM 19235. (C45) whole genome shotgun sequence.</title>
        <authorList>
            <person name="Sawabe T."/>
            <person name="Meirelles P."/>
            <person name="Nakanishi M."/>
            <person name="Sayaka M."/>
            <person name="Hattori M."/>
            <person name="Ohkuma M."/>
        </authorList>
    </citation>
    <scope>NUCLEOTIDE SEQUENCE [LARGE SCALE GENOMIC DNA]</scope>
    <source>
        <strain evidence="9">JCM19235</strain>
    </source>
</reference>
<evidence type="ECO:0000259" key="6">
    <source>
        <dbReference type="Pfam" id="PF07559"/>
    </source>
</evidence>
<keyword evidence="8" id="KW-0282">Flagellum</keyword>
<name>A0A090RX72_9VIBR</name>
<dbReference type="PANTHER" id="PTHR30435:SF1">
    <property type="entry name" value="FLAGELLAR HOOK PROTEIN FLGE"/>
    <property type="match status" value="1"/>
</dbReference>
<accession>A0A090RX72</accession>
<dbReference type="GO" id="GO:0005829">
    <property type="term" value="C:cytosol"/>
    <property type="evidence" value="ECO:0007669"/>
    <property type="project" value="TreeGrafter"/>
</dbReference>
<dbReference type="Pfam" id="PF07559">
    <property type="entry name" value="FlgE_D2"/>
    <property type="match status" value="1"/>
</dbReference>
<feature type="domain" description="Flagellar hook protein FlgE D2" evidence="6">
    <location>
        <begin position="155"/>
        <end position="290"/>
    </location>
</feature>
<dbReference type="InterPro" id="IPR011491">
    <property type="entry name" value="FlgE_D2"/>
</dbReference>
<dbReference type="Pfam" id="PF22692">
    <property type="entry name" value="LlgE_F_G_D1"/>
    <property type="match status" value="1"/>
</dbReference>
<comment type="subcellular location">
    <subcellularLocation>
        <location evidence="1 4">Bacterial flagellum basal body</location>
    </subcellularLocation>
</comment>
<dbReference type="STRING" id="990268.JCM19235_4086"/>
<dbReference type="InterPro" id="IPR001444">
    <property type="entry name" value="Flag_bb_rod_N"/>
</dbReference>
<dbReference type="PANTHER" id="PTHR30435">
    <property type="entry name" value="FLAGELLAR PROTEIN"/>
    <property type="match status" value="1"/>
</dbReference>
<dbReference type="SUPFAM" id="SSF117143">
    <property type="entry name" value="Flagellar hook protein flgE"/>
    <property type="match status" value="1"/>
</dbReference>
<dbReference type="NCBIfam" id="TIGR03506">
    <property type="entry name" value="FlgEFG_subfam"/>
    <property type="match status" value="1"/>
</dbReference>
<evidence type="ECO:0000313" key="9">
    <source>
        <dbReference type="Proteomes" id="UP000029228"/>
    </source>
</evidence>
<feature type="domain" description="Flagellar hook protein FlgE/F/G-like D1" evidence="7">
    <location>
        <begin position="76"/>
        <end position="134"/>
    </location>
</feature>
<evidence type="ECO:0000256" key="4">
    <source>
        <dbReference type="RuleBase" id="RU362116"/>
    </source>
</evidence>
<dbReference type="Gene3D" id="2.60.98.20">
    <property type="entry name" value="Flagellar hook protein FlgE"/>
    <property type="match status" value="1"/>
</dbReference>
<keyword evidence="9" id="KW-1185">Reference proteome</keyword>
<evidence type="ECO:0000259" key="5">
    <source>
        <dbReference type="Pfam" id="PF00460"/>
    </source>
</evidence>
<protein>
    <recommendedName>
        <fullName evidence="4">Flagellar hook protein FlgE</fullName>
    </recommendedName>
</protein>
<dbReference type="InterPro" id="IPR037058">
    <property type="entry name" value="Falgellar_hook_FlgE_sf"/>
</dbReference>
<dbReference type="InterPro" id="IPR037925">
    <property type="entry name" value="FlgE/F/G-like"/>
</dbReference>